<sequence length="1016" mass="113541">MPICKFYKTPKFLGVVTYKFTSLKLMSKPMMISGLRANLTPVKNFWLNQSLSNGTFACRSISTAPALLAASKNDFKDSVLLPKTNFSIRYAAAEVEQKYRARCTTDIYRWQGDANRGPEFILHDGPPYANGSLHIGHALNKVLKDIINRYKLLRGYRVRYIPGWDCHGLPIELKALAKLKASNMTPLAIRKVARETALKAIEEQKEDLKKWGIMADWNDIYRTLDSEYIASQLEVFKEFLKKGYVYRQYRPSHWSPSSQTALAESELEYNDKHVSTSAYVKMLINSWGKLDADSNTPTYALIWTTTPWTLTSNQAIAVHPEIHYSLLRSHQHKCNYLMASSLVPQLSAELGPLELIQGFSGSTLKGTTYLQPITGAVKPFILADFVTETTGTGLVHSAPGHGMTDYLACHPLGIEITSQVNSYGKFTEEAGPRLQGKDVLKDGTSEVLAIIAEKGLLVSQAPYTHSYPYDWRTKKPIIQRATAQWFVNLSQVTQDALQALGSVATIPASGRNRLSKFLLSRSEWCISRQRSWGVPIPVFYHPESGEPLLDDEVISHVIDIIKAEGPDAWWTKPTASLLPAKYATSGTEYQKGTDTMDVWFDSGSSWSLIQKRFPRDDFVADVYLEGSDQHRGWFQSSLLTAMGACSKLPYRTLITHGFLMDQAGAKMSKSLGNVIAPNALINGGKETKPMGADGMRFWVASSDYTQDIHVGPKALASTLGGLAKIRNSTRFMLANLFDFHESKLLPYDQLHSIDKLVLHELNLLTAAITDAFDCFTFNRAVHDLFRFSSATLSAFYFDICKDRLYLMRADSSSRRSAQTVLFHVLNSYIRFIAPVGCHMAEEIFDHAKFLFTSPPDSVFKMGWPEQVEEWNAPLLLQEWSIVHQLRSAVNSLIALAREQGVVKSSLETKVLIHVPSSDDSTISHILSQIEASNQELTTALLTSQLSFGADPVNEASPFYKSVELLYNAPGGPVHKLTVGIELTRSNAHKCPRCWMWASPSPDSLCCRCKPIVNSFN</sequence>
<keyword evidence="2" id="KW-1185">Reference proteome</keyword>
<protein>
    <submittedName>
        <fullName evidence="1">Isoleucine-tRNA ligase</fullName>
        <ecNumber evidence="1">6.1.1.5</ecNumber>
    </submittedName>
</protein>
<name>A0ACC2S4K8_9FUNG</name>
<reference evidence="1" key="1">
    <citation type="submission" date="2022-04" db="EMBL/GenBank/DDBJ databases">
        <title>Genome of the entomopathogenic fungus Entomophthora muscae.</title>
        <authorList>
            <person name="Elya C."/>
            <person name="Lovett B.R."/>
            <person name="Lee E."/>
            <person name="Macias A.M."/>
            <person name="Hajek A.E."/>
            <person name="De Bivort B.L."/>
            <person name="Kasson M.T."/>
            <person name="De Fine Licht H.H."/>
            <person name="Stajich J.E."/>
        </authorList>
    </citation>
    <scope>NUCLEOTIDE SEQUENCE</scope>
    <source>
        <strain evidence="1">Berkeley</strain>
    </source>
</reference>
<organism evidence="1 2">
    <name type="scientific">Entomophthora muscae</name>
    <dbReference type="NCBI Taxonomy" id="34485"/>
    <lineage>
        <taxon>Eukaryota</taxon>
        <taxon>Fungi</taxon>
        <taxon>Fungi incertae sedis</taxon>
        <taxon>Zoopagomycota</taxon>
        <taxon>Entomophthoromycotina</taxon>
        <taxon>Entomophthoromycetes</taxon>
        <taxon>Entomophthorales</taxon>
        <taxon>Entomophthoraceae</taxon>
        <taxon>Entomophthora</taxon>
    </lineage>
</organism>
<proteinExistence type="predicted"/>
<gene>
    <name evidence="1" type="primary">ISM1_1</name>
    <name evidence="1" type="ORF">DSO57_1024570</name>
</gene>
<keyword evidence="1" id="KW-0436">Ligase</keyword>
<evidence type="ECO:0000313" key="2">
    <source>
        <dbReference type="Proteomes" id="UP001165960"/>
    </source>
</evidence>
<dbReference type="EMBL" id="QTSX02005813">
    <property type="protein sequence ID" value="KAJ9057237.1"/>
    <property type="molecule type" value="Genomic_DNA"/>
</dbReference>
<dbReference type="Proteomes" id="UP001165960">
    <property type="component" value="Unassembled WGS sequence"/>
</dbReference>
<dbReference type="EC" id="6.1.1.5" evidence="1"/>
<comment type="caution">
    <text evidence="1">The sequence shown here is derived from an EMBL/GenBank/DDBJ whole genome shotgun (WGS) entry which is preliminary data.</text>
</comment>
<accession>A0ACC2S4K8</accession>
<evidence type="ECO:0000313" key="1">
    <source>
        <dbReference type="EMBL" id="KAJ9057237.1"/>
    </source>
</evidence>